<sequence length="346" mass="37707">MPIKPAVIGLDISDTAIRLAVIERAGKKAILKSYNDKKLSAGEIVNGEIKDAKKAVAAIKDLVSGAKGSKIKTDRIVSVLPEPKTYVKVITVPQTDKDNMDETIRSEMVNHIPYSIEEVYYDWQLVHGGKQEKKIEVLIGVAPKKIVDDYTKLIEDANLIPLALEVEAAALTRGIFFQSQAEQTPSIVIDFGASRTGLFVYDESLVQLTISLPISGDAITKTIADTLKIDSTKAEEAKIVCGLDEKKCKGALRKVLHDNIELLAAKIKDAQDFYANNYDHAHAISQVILTGGGSNFLNIDNVLKEKLNINVKIAALKDNIVVPKALPEHKIQSFNTAIGLSLRGNA</sequence>
<reference evidence="2" key="1">
    <citation type="submission" date="2017-09" db="EMBL/GenBank/DDBJ databases">
        <title>Depth-based differentiation of microbial function through sediment-hosted aquifers and enrichment of novel symbionts in the deep terrestrial subsurface.</title>
        <authorList>
            <person name="Probst A.J."/>
            <person name="Ladd B."/>
            <person name="Jarett J.K."/>
            <person name="Geller-Mcgrath D.E."/>
            <person name="Sieber C.M.K."/>
            <person name="Emerson J.B."/>
            <person name="Anantharaman K."/>
            <person name="Thomas B.C."/>
            <person name="Malmstrom R."/>
            <person name="Stieglmeier M."/>
            <person name="Klingl A."/>
            <person name="Woyke T."/>
            <person name="Ryan C.M."/>
            <person name="Banfield J.F."/>
        </authorList>
    </citation>
    <scope>NUCLEOTIDE SEQUENCE [LARGE SCALE GENOMIC DNA]</scope>
</reference>
<accession>A0A2H0W2R5</accession>
<gene>
    <name evidence="1" type="ORF">COT81_00340</name>
</gene>
<dbReference type="NCBIfam" id="TIGR01175">
    <property type="entry name" value="pilM"/>
    <property type="match status" value="1"/>
</dbReference>
<dbReference type="Gene3D" id="3.30.420.40">
    <property type="match status" value="2"/>
</dbReference>
<dbReference type="EMBL" id="PEZZ01000002">
    <property type="protein sequence ID" value="PIS05597.1"/>
    <property type="molecule type" value="Genomic_DNA"/>
</dbReference>
<dbReference type="InterPro" id="IPR050696">
    <property type="entry name" value="FtsA/MreB"/>
</dbReference>
<proteinExistence type="predicted"/>
<evidence type="ECO:0000313" key="2">
    <source>
        <dbReference type="Proteomes" id="UP000230935"/>
    </source>
</evidence>
<dbReference type="CDD" id="cd24049">
    <property type="entry name" value="ASKHA_NBD_PilM"/>
    <property type="match status" value="1"/>
</dbReference>
<dbReference type="PANTHER" id="PTHR32432">
    <property type="entry name" value="CELL DIVISION PROTEIN FTSA-RELATED"/>
    <property type="match status" value="1"/>
</dbReference>
<dbReference type="AlphaFoldDB" id="A0A2H0W2R5"/>
<dbReference type="PIRSF" id="PIRSF019169">
    <property type="entry name" value="PilM"/>
    <property type="match status" value="1"/>
</dbReference>
<name>A0A2H0W2R5_9BACT</name>
<dbReference type="SUPFAM" id="SSF53067">
    <property type="entry name" value="Actin-like ATPase domain"/>
    <property type="match status" value="2"/>
</dbReference>
<evidence type="ECO:0008006" key="3">
    <source>
        <dbReference type="Google" id="ProtNLM"/>
    </source>
</evidence>
<dbReference type="Gene3D" id="3.30.1490.300">
    <property type="match status" value="1"/>
</dbReference>
<dbReference type="PANTHER" id="PTHR32432:SF3">
    <property type="entry name" value="ETHANOLAMINE UTILIZATION PROTEIN EUTJ"/>
    <property type="match status" value="1"/>
</dbReference>
<protein>
    <recommendedName>
        <fullName evidence="3">SHS2 domain-containing protein</fullName>
    </recommendedName>
</protein>
<evidence type="ECO:0000313" key="1">
    <source>
        <dbReference type="EMBL" id="PIS05597.1"/>
    </source>
</evidence>
<dbReference type="InterPro" id="IPR005883">
    <property type="entry name" value="PilM"/>
</dbReference>
<organism evidence="1 2">
    <name type="scientific">Candidatus Buchananbacteria bacterium CG10_big_fil_rev_8_21_14_0_10_42_9</name>
    <dbReference type="NCBI Taxonomy" id="1974526"/>
    <lineage>
        <taxon>Bacteria</taxon>
        <taxon>Candidatus Buchananiibacteriota</taxon>
    </lineage>
</organism>
<dbReference type="InterPro" id="IPR043129">
    <property type="entry name" value="ATPase_NBD"/>
</dbReference>
<comment type="caution">
    <text evidence="1">The sequence shown here is derived from an EMBL/GenBank/DDBJ whole genome shotgun (WGS) entry which is preliminary data.</text>
</comment>
<dbReference type="Proteomes" id="UP000230935">
    <property type="component" value="Unassembled WGS sequence"/>
</dbReference>
<dbReference type="Pfam" id="PF11104">
    <property type="entry name" value="PilM_2"/>
    <property type="match status" value="1"/>
</dbReference>